<dbReference type="Proteomes" id="UP001183222">
    <property type="component" value="Unassembled WGS sequence"/>
</dbReference>
<dbReference type="SUPFAM" id="SSF55729">
    <property type="entry name" value="Acyl-CoA N-acyltransferases (Nat)"/>
    <property type="match status" value="1"/>
</dbReference>
<dbReference type="PANTHER" id="PTHR43441">
    <property type="entry name" value="RIBOSOMAL-PROTEIN-SERINE ACETYLTRANSFERASE"/>
    <property type="match status" value="1"/>
</dbReference>
<evidence type="ECO:0000313" key="2">
    <source>
        <dbReference type="EMBL" id="MDT0276317.1"/>
    </source>
</evidence>
<gene>
    <name evidence="2" type="ORF">RM425_10445</name>
</gene>
<protein>
    <submittedName>
        <fullName evidence="2">GNAT family N-acetyltransferase</fullName>
    </submittedName>
</protein>
<sequence>MILPPWPAVAPAHGDVVLRRFTEDDAALVRELSSDPYVPLISTVPAAATREQALDWIDRNQRRREDGVGFSFAVAVASTGRAVGQVGLWLAELPSGRASVGYLVAPGSRGRGFAGSALAAVTAFAWTVPGLHRVQLFVEPSNEASVRTARGAGYEPEGLLRSYREIGGRRRDMLIFGAVREG</sequence>
<name>A0ABU2K802_9ACTN</name>
<proteinExistence type="predicted"/>
<comment type="caution">
    <text evidence="2">The sequence shown here is derived from an EMBL/GenBank/DDBJ whole genome shotgun (WGS) entry which is preliminary data.</text>
</comment>
<feature type="domain" description="N-acetyltransferase" evidence="1">
    <location>
        <begin position="16"/>
        <end position="182"/>
    </location>
</feature>
<dbReference type="InterPro" id="IPR051908">
    <property type="entry name" value="Ribosomal_N-acetyltransferase"/>
</dbReference>
<dbReference type="InterPro" id="IPR016181">
    <property type="entry name" value="Acyl_CoA_acyltransferase"/>
</dbReference>
<organism evidence="2 3">
    <name type="scientific">Blastococcus goldschmidtiae</name>
    <dbReference type="NCBI Taxonomy" id="3075546"/>
    <lineage>
        <taxon>Bacteria</taxon>
        <taxon>Bacillati</taxon>
        <taxon>Actinomycetota</taxon>
        <taxon>Actinomycetes</taxon>
        <taxon>Geodermatophilales</taxon>
        <taxon>Geodermatophilaceae</taxon>
        <taxon>Blastococcus</taxon>
    </lineage>
</organism>
<evidence type="ECO:0000313" key="3">
    <source>
        <dbReference type="Proteomes" id="UP001183222"/>
    </source>
</evidence>
<dbReference type="Pfam" id="PF13302">
    <property type="entry name" value="Acetyltransf_3"/>
    <property type="match status" value="1"/>
</dbReference>
<accession>A0ABU2K802</accession>
<dbReference type="PANTHER" id="PTHR43441:SF10">
    <property type="entry name" value="ACETYLTRANSFERASE"/>
    <property type="match status" value="1"/>
</dbReference>
<dbReference type="InterPro" id="IPR000182">
    <property type="entry name" value="GNAT_dom"/>
</dbReference>
<evidence type="ECO:0000259" key="1">
    <source>
        <dbReference type="PROSITE" id="PS51186"/>
    </source>
</evidence>
<reference evidence="3" key="1">
    <citation type="submission" date="2023-07" db="EMBL/GenBank/DDBJ databases">
        <title>30 novel species of actinomycetes from the DSMZ collection.</title>
        <authorList>
            <person name="Nouioui I."/>
        </authorList>
    </citation>
    <scope>NUCLEOTIDE SEQUENCE [LARGE SCALE GENOMIC DNA]</scope>
    <source>
        <strain evidence="3">DSM 46792</strain>
    </source>
</reference>
<dbReference type="EMBL" id="JAVREI010000006">
    <property type="protein sequence ID" value="MDT0276317.1"/>
    <property type="molecule type" value="Genomic_DNA"/>
</dbReference>
<dbReference type="RefSeq" id="WP_311345136.1">
    <property type="nucleotide sequence ID" value="NZ_JAVREI010000006.1"/>
</dbReference>
<keyword evidence="3" id="KW-1185">Reference proteome</keyword>
<dbReference type="PROSITE" id="PS51186">
    <property type="entry name" value="GNAT"/>
    <property type="match status" value="1"/>
</dbReference>
<dbReference type="Gene3D" id="3.40.630.30">
    <property type="match status" value="1"/>
</dbReference>